<sequence length="132" mass="15310">MTDETTWRKFKKFELKQVMRQEDSQFVEILTKIGNRNILTEEEIQVIKSKFITKEEAQLVCLEGIRLIFTNAAVNEYNHSILNSEENKTISLAPDVFVGCNAEKGNFVRQKLHKMRADDTGELSYKLILVLN</sequence>
<dbReference type="Proteomes" id="UP000887116">
    <property type="component" value="Unassembled WGS sequence"/>
</dbReference>
<comment type="caution">
    <text evidence="1">The sequence shown here is derived from an EMBL/GenBank/DDBJ whole genome shotgun (WGS) entry which is preliminary data.</text>
</comment>
<proteinExistence type="predicted"/>
<keyword evidence="1" id="KW-0378">Hydrolase</keyword>
<evidence type="ECO:0000313" key="2">
    <source>
        <dbReference type="Proteomes" id="UP000887116"/>
    </source>
</evidence>
<gene>
    <name evidence="1" type="primary">PIF1</name>
    <name evidence="1" type="ORF">TNCT_327261</name>
</gene>
<protein>
    <submittedName>
        <fullName evidence="1">ATP-dependent DNA helicase</fullName>
    </submittedName>
</protein>
<name>A0A8X6KFV0_TRICU</name>
<keyword evidence="1" id="KW-0067">ATP-binding</keyword>
<keyword evidence="2" id="KW-1185">Reference proteome</keyword>
<organism evidence="1 2">
    <name type="scientific">Trichonephila clavata</name>
    <name type="common">Joro spider</name>
    <name type="synonym">Nephila clavata</name>
    <dbReference type="NCBI Taxonomy" id="2740835"/>
    <lineage>
        <taxon>Eukaryota</taxon>
        <taxon>Metazoa</taxon>
        <taxon>Ecdysozoa</taxon>
        <taxon>Arthropoda</taxon>
        <taxon>Chelicerata</taxon>
        <taxon>Arachnida</taxon>
        <taxon>Araneae</taxon>
        <taxon>Araneomorphae</taxon>
        <taxon>Entelegynae</taxon>
        <taxon>Araneoidea</taxon>
        <taxon>Nephilidae</taxon>
        <taxon>Trichonephila</taxon>
    </lineage>
</organism>
<keyword evidence="1" id="KW-0347">Helicase</keyword>
<keyword evidence="1" id="KW-0547">Nucleotide-binding</keyword>
<accession>A0A8X6KFV0</accession>
<dbReference type="AlphaFoldDB" id="A0A8X6KFV0"/>
<reference evidence="1" key="1">
    <citation type="submission" date="2020-07" db="EMBL/GenBank/DDBJ databases">
        <title>Multicomponent nature underlies the extraordinary mechanical properties of spider dragline silk.</title>
        <authorList>
            <person name="Kono N."/>
            <person name="Nakamura H."/>
            <person name="Mori M."/>
            <person name="Yoshida Y."/>
            <person name="Ohtoshi R."/>
            <person name="Malay A.D."/>
            <person name="Moran D.A.P."/>
            <person name="Tomita M."/>
            <person name="Numata K."/>
            <person name="Arakawa K."/>
        </authorList>
    </citation>
    <scope>NUCLEOTIDE SEQUENCE</scope>
</reference>
<dbReference type="EMBL" id="BMAO01001030">
    <property type="protein sequence ID" value="GFQ70653.1"/>
    <property type="molecule type" value="Genomic_DNA"/>
</dbReference>
<dbReference type="OrthoDB" id="10342673at2759"/>
<evidence type="ECO:0000313" key="1">
    <source>
        <dbReference type="EMBL" id="GFQ70653.1"/>
    </source>
</evidence>
<dbReference type="GO" id="GO:0004386">
    <property type="term" value="F:helicase activity"/>
    <property type="evidence" value="ECO:0007669"/>
    <property type="project" value="UniProtKB-KW"/>
</dbReference>